<evidence type="ECO:0000256" key="1">
    <source>
        <dbReference type="ARBA" id="ARBA00001946"/>
    </source>
</evidence>
<dbReference type="GO" id="GO:0004422">
    <property type="term" value="F:hypoxanthine phosphoribosyltransferase activity"/>
    <property type="evidence" value="ECO:0007669"/>
    <property type="project" value="InterPro"/>
</dbReference>
<comment type="subcellular location">
    <subcellularLocation>
        <location evidence="3 17">Cytoplasm</location>
    </subcellularLocation>
</comment>
<dbReference type="InterPro" id="IPR029057">
    <property type="entry name" value="PRTase-like"/>
</dbReference>
<dbReference type="PANTHER" id="PTHR43340">
    <property type="entry name" value="HYPOXANTHINE-GUANINE PHOSPHORIBOSYLTRANSFERASE"/>
    <property type="match status" value="1"/>
</dbReference>
<keyword evidence="9 17" id="KW-0328">Glycosyltransferase</keyword>
<evidence type="ECO:0000256" key="6">
    <source>
        <dbReference type="ARBA" id="ARBA00011895"/>
    </source>
</evidence>
<evidence type="ECO:0000256" key="17">
    <source>
        <dbReference type="RuleBase" id="RU364099"/>
    </source>
</evidence>
<accession>A0A3N1PUS7</accession>
<evidence type="ECO:0000256" key="13">
    <source>
        <dbReference type="ARBA" id="ARBA00022741"/>
    </source>
</evidence>
<dbReference type="GO" id="GO:0006166">
    <property type="term" value="P:purine ribonucleoside salvage"/>
    <property type="evidence" value="ECO:0007669"/>
    <property type="project" value="UniProtKB-KW"/>
</dbReference>
<dbReference type="UniPathway" id="UPA00591">
    <property type="reaction ID" value="UER00648"/>
</dbReference>
<dbReference type="GO" id="GO:0000166">
    <property type="term" value="F:nucleotide binding"/>
    <property type="evidence" value="ECO:0007669"/>
    <property type="project" value="UniProtKB-KW"/>
</dbReference>
<evidence type="ECO:0000256" key="2">
    <source>
        <dbReference type="ARBA" id="ARBA00003637"/>
    </source>
</evidence>
<dbReference type="GO" id="GO:0032263">
    <property type="term" value="P:GMP salvage"/>
    <property type="evidence" value="ECO:0007669"/>
    <property type="project" value="TreeGrafter"/>
</dbReference>
<dbReference type="InterPro" id="IPR050408">
    <property type="entry name" value="HGPRT"/>
</dbReference>
<comment type="caution">
    <text evidence="19">The sequence shown here is derived from an EMBL/GenBank/DDBJ whole genome shotgun (WGS) entry which is preliminary data.</text>
</comment>
<evidence type="ECO:0000256" key="10">
    <source>
        <dbReference type="ARBA" id="ARBA00022679"/>
    </source>
</evidence>
<dbReference type="EC" id="2.4.2.8" evidence="6 17"/>
<comment type="catalytic activity">
    <reaction evidence="15">
        <text>GMP + diphosphate = guanine + 5-phospho-alpha-D-ribose 1-diphosphate</text>
        <dbReference type="Rhea" id="RHEA:25424"/>
        <dbReference type="ChEBI" id="CHEBI:16235"/>
        <dbReference type="ChEBI" id="CHEBI:33019"/>
        <dbReference type="ChEBI" id="CHEBI:58017"/>
        <dbReference type="ChEBI" id="CHEBI:58115"/>
        <dbReference type="EC" id="2.4.2.8"/>
    </reaction>
    <physiologicalReaction direction="right-to-left" evidence="15">
        <dbReference type="Rhea" id="RHEA:25426"/>
    </physiologicalReaction>
</comment>
<keyword evidence="10 17" id="KW-0808">Transferase</keyword>
<evidence type="ECO:0000256" key="3">
    <source>
        <dbReference type="ARBA" id="ARBA00004496"/>
    </source>
</evidence>
<comment type="catalytic activity">
    <reaction evidence="16">
        <text>IMP + diphosphate = hypoxanthine + 5-phospho-alpha-D-ribose 1-diphosphate</text>
        <dbReference type="Rhea" id="RHEA:17973"/>
        <dbReference type="ChEBI" id="CHEBI:17368"/>
        <dbReference type="ChEBI" id="CHEBI:33019"/>
        <dbReference type="ChEBI" id="CHEBI:58017"/>
        <dbReference type="ChEBI" id="CHEBI:58053"/>
        <dbReference type="EC" id="2.4.2.8"/>
    </reaction>
    <physiologicalReaction direction="right-to-left" evidence="16">
        <dbReference type="Rhea" id="RHEA:17975"/>
    </physiologicalReaction>
</comment>
<evidence type="ECO:0000256" key="9">
    <source>
        <dbReference type="ARBA" id="ARBA00022676"/>
    </source>
</evidence>
<feature type="domain" description="Phosphoribosyltransferase" evidence="18">
    <location>
        <begin position="15"/>
        <end position="158"/>
    </location>
</feature>
<organism evidence="19 20">
    <name type="scientific">Gallaecimonas pentaromativorans</name>
    <dbReference type="NCBI Taxonomy" id="584787"/>
    <lineage>
        <taxon>Bacteria</taxon>
        <taxon>Pseudomonadati</taxon>
        <taxon>Pseudomonadota</taxon>
        <taxon>Gammaproteobacteria</taxon>
        <taxon>Enterobacterales</taxon>
        <taxon>Gallaecimonadaceae</taxon>
        <taxon>Gallaecimonas</taxon>
    </lineage>
</organism>
<dbReference type="GO" id="GO:0046100">
    <property type="term" value="P:hypoxanthine metabolic process"/>
    <property type="evidence" value="ECO:0007669"/>
    <property type="project" value="TreeGrafter"/>
</dbReference>
<proteinExistence type="inferred from homology"/>
<dbReference type="GO" id="GO:0032264">
    <property type="term" value="P:IMP salvage"/>
    <property type="evidence" value="ECO:0007669"/>
    <property type="project" value="UniProtKB-UniPathway"/>
</dbReference>
<evidence type="ECO:0000256" key="14">
    <source>
        <dbReference type="ARBA" id="ARBA00022842"/>
    </source>
</evidence>
<dbReference type="NCBIfam" id="TIGR01203">
    <property type="entry name" value="HGPRTase"/>
    <property type="match status" value="1"/>
</dbReference>
<dbReference type="PANTHER" id="PTHR43340:SF1">
    <property type="entry name" value="HYPOXANTHINE PHOSPHORIBOSYLTRANSFERASE"/>
    <property type="match status" value="1"/>
</dbReference>
<sequence>MKHRVDVLISEVDVKARVDAMAREIENSYQPGDEILLVGLLRGSVVFLADLARALNMSAEFDFMTVSSYGSSMHSSRDVKIIKDLDEDIQGRHVLIVEDIIDTGNTLSKVVKVLQTREPKSIKLCTLLDKPSRREVDVPVDFIGFTIPDEFVVGYGIDWAQKYRNLPHIGIVVPLE</sequence>
<evidence type="ECO:0000313" key="20">
    <source>
        <dbReference type="Proteomes" id="UP000268033"/>
    </source>
</evidence>
<name>A0A3N1PUS7_9GAMM</name>
<dbReference type="GO" id="GO:0006178">
    <property type="term" value="P:guanine salvage"/>
    <property type="evidence" value="ECO:0007669"/>
    <property type="project" value="TreeGrafter"/>
</dbReference>
<comment type="function">
    <text evidence="2">Purine salvage pathway enzyme which catalyzes the transfer of the ribosyl-5-phosphate group from 5-phospho-alpha-D-ribose 1-diphosphate (PRPP) to the N9 position of hypoxanthine to yield IMP (inosine 5'-monophosphate). To a lesser extent, can also act on guanine leading to GMP, but shows a highly less efficient activity with xanthine.</text>
</comment>
<evidence type="ECO:0000256" key="16">
    <source>
        <dbReference type="ARBA" id="ARBA00049402"/>
    </source>
</evidence>
<dbReference type="GO" id="GO:0005829">
    <property type="term" value="C:cytosol"/>
    <property type="evidence" value="ECO:0007669"/>
    <property type="project" value="TreeGrafter"/>
</dbReference>
<evidence type="ECO:0000256" key="11">
    <source>
        <dbReference type="ARBA" id="ARBA00022723"/>
    </source>
</evidence>
<keyword evidence="20" id="KW-1185">Reference proteome</keyword>
<protein>
    <recommendedName>
        <fullName evidence="7 17">Hypoxanthine phosphoribosyltransferase</fullName>
        <ecNumber evidence="6 17">2.4.2.8</ecNumber>
    </recommendedName>
</protein>
<evidence type="ECO:0000256" key="15">
    <source>
        <dbReference type="ARBA" id="ARBA00048811"/>
    </source>
</evidence>
<evidence type="ECO:0000256" key="4">
    <source>
        <dbReference type="ARBA" id="ARBA00004669"/>
    </source>
</evidence>
<dbReference type="Pfam" id="PF00156">
    <property type="entry name" value="Pribosyltran"/>
    <property type="match status" value="1"/>
</dbReference>
<dbReference type="STRING" id="584787.GCA_001247655_01770"/>
<dbReference type="InterPro" id="IPR000836">
    <property type="entry name" value="PRTase_dom"/>
</dbReference>
<keyword evidence="11 17" id="KW-0479">Metal-binding</keyword>
<dbReference type="CDD" id="cd06223">
    <property type="entry name" value="PRTases_typeI"/>
    <property type="match status" value="1"/>
</dbReference>
<dbReference type="EMBL" id="RJUL01000001">
    <property type="protein sequence ID" value="ROQ30490.1"/>
    <property type="molecule type" value="Genomic_DNA"/>
</dbReference>
<gene>
    <name evidence="19" type="ORF">EDC28_101176</name>
</gene>
<dbReference type="Proteomes" id="UP000268033">
    <property type="component" value="Unassembled WGS sequence"/>
</dbReference>
<dbReference type="FunFam" id="3.40.50.2020:FF:000006">
    <property type="entry name" value="Hypoxanthine phosphoribosyltransferase"/>
    <property type="match status" value="1"/>
</dbReference>
<reference evidence="19 20" key="1">
    <citation type="submission" date="2018-11" db="EMBL/GenBank/DDBJ databases">
        <title>Genomic Encyclopedia of Type Strains, Phase IV (KMG-IV): sequencing the most valuable type-strain genomes for metagenomic binning, comparative biology and taxonomic classification.</title>
        <authorList>
            <person name="Goeker M."/>
        </authorList>
    </citation>
    <scope>NUCLEOTIDE SEQUENCE [LARGE SCALE GENOMIC DNA]</scope>
    <source>
        <strain evidence="19 20">DSM 21945</strain>
    </source>
</reference>
<evidence type="ECO:0000256" key="12">
    <source>
        <dbReference type="ARBA" id="ARBA00022726"/>
    </source>
</evidence>
<dbReference type="GO" id="GO:0000287">
    <property type="term" value="F:magnesium ion binding"/>
    <property type="evidence" value="ECO:0007669"/>
    <property type="project" value="TreeGrafter"/>
</dbReference>
<evidence type="ECO:0000259" key="18">
    <source>
        <dbReference type="Pfam" id="PF00156"/>
    </source>
</evidence>
<evidence type="ECO:0000313" key="19">
    <source>
        <dbReference type="EMBL" id="ROQ30490.1"/>
    </source>
</evidence>
<comment type="similarity">
    <text evidence="5 17">Belongs to the purine/pyrimidine phosphoribosyltransferase family.</text>
</comment>
<comment type="cofactor">
    <cofactor evidence="1 17">
        <name>Mg(2+)</name>
        <dbReference type="ChEBI" id="CHEBI:18420"/>
    </cofactor>
</comment>
<evidence type="ECO:0000256" key="5">
    <source>
        <dbReference type="ARBA" id="ARBA00008391"/>
    </source>
</evidence>
<dbReference type="SUPFAM" id="SSF53271">
    <property type="entry name" value="PRTase-like"/>
    <property type="match status" value="1"/>
</dbReference>
<keyword evidence="12 17" id="KW-0660">Purine salvage</keyword>
<dbReference type="InterPro" id="IPR005904">
    <property type="entry name" value="Hxn_phspho_trans"/>
</dbReference>
<evidence type="ECO:0000256" key="8">
    <source>
        <dbReference type="ARBA" id="ARBA00022490"/>
    </source>
</evidence>
<keyword evidence="13 17" id="KW-0547">Nucleotide-binding</keyword>
<keyword evidence="8 17" id="KW-0963">Cytoplasm</keyword>
<keyword evidence="14 17" id="KW-0460">Magnesium</keyword>
<evidence type="ECO:0000256" key="7">
    <source>
        <dbReference type="ARBA" id="ARBA00014105"/>
    </source>
</evidence>
<dbReference type="Gene3D" id="3.40.50.2020">
    <property type="match status" value="1"/>
</dbReference>
<comment type="pathway">
    <text evidence="4 17">Purine metabolism; IMP biosynthesis via salvage pathway; IMP from hypoxanthine: step 1/1.</text>
</comment>
<dbReference type="AlphaFoldDB" id="A0A3N1PUS7"/>
<dbReference type="GO" id="GO:0052657">
    <property type="term" value="F:guanine phosphoribosyltransferase activity"/>
    <property type="evidence" value="ECO:0007669"/>
    <property type="project" value="UniProtKB-ARBA"/>
</dbReference>
<dbReference type="RefSeq" id="WP_123420355.1">
    <property type="nucleotide sequence ID" value="NZ_RJUL01000001.1"/>
</dbReference>